<dbReference type="AlphaFoldDB" id="A0A345DEK3"/>
<dbReference type="SUPFAM" id="SSF56349">
    <property type="entry name" value="DNA breaking-rejoining enzymes"/>
    <property type="match status" value="1"/>
</dbReference>
<evidence type="ECO:0000256" key="2">
    <source>
        <dbReference type="ARBA" id="ARBA00022908"/>
    </source>
</evidence>
<accession>A0A345DEK3</accession>
<keyword evidence="3" id="KW-0238">DNA-binding</keyword>
<dbReference type="Pfam" id="PF00589">
    <property type="entry name" value="Phage_integrase"/>
    <property type="match status" value="1"/>
</dbReference>
<evidence type="ECO:0000259" key="6">
    <source>
        <dbReference type="PROSITE" id="PS51898"/>
    </source>
</evidence>
<dbReference type="InterPro" id="IPR002104">
    <property type="entry name" value="Integrase_catalytic"/>
</dbReference>
<organism evidence="7 8">
    <name type="scientific">Ephemeroptericola cinctiostellae</name>
    <dbReference type="NCBI Taxonomy" id="2268024"/>
    <lineage>
        <taxon>Bacteria</taxon>
        <taxon>Pseudomonadati</taxon>
        <taxon>Pseudomonadota</taxon>
        <taxon>Betaproteobacteria</taxon>
        <taxon>Burkholderiales</taxon>
        <taxon>Burkholderiaceae</taxon>
        <taxon>Ephemeroptericola</taxon>
    </lineage>
</organism>
<dbReference type="KEGG" id="hyf:DTO96_102547"/>
<dbReference type="InterPro" id="IPR050090">
    <property type="entry name" value="Tyrosine_recombinase_XerCD"/>
</dbReference>
<dbReference type="PANTHER" id="PTHR30349">
    <property type="entry name" value="PHAGE INTEGRASE-RELATED"/>
    <property type="match status" value="1"/>
</dbReference>
<evidence type="ECO:0000256" key="4">
    <source>
        <dbReference type="ARBA" id="ARBA00023172"/>
    </source>
</evidence>
<sequence length="229" mass="25978">MDKYLTPAELSTLLKTVQRVHTPTAQRDYHIIAALSLCGCRIGEFAQITVLQAVNALKSKYLFLPREHRKGRRAHVKDDGTAVADKRKDHEVYVTAALAEHIKALLDMTDARVMDAPLVRGRYGEPMTVRAYQLRVQHWADVAQLGLKVSPHWFRHTRAMNIMRSSGAQNPLLVVQKVLGHSNINNTAIYAHATREDMEQALQTVDAPHNKRRGRLSTLRKQYDKETAQ</sequence>
<evidence type="ECO:0000256" key="5">
    <source>
        <dbReference type="SAM" id="MobiDB-lite"/>
    </source>
</evidence>
<name>A0A345DEK3_9BURK</name>
<dbReference type="GO" id="GO:0003677">
    <property type="term" value="F:DNA binding"/>
    <property type="evidence" value="ECO:0007669"/>
    <property type="project" value="UniProtKB-KW"/>
</dbReference>
<dbReference type="PROSITE" id="PS51898">
    <property type="entry name" value="TYR_RECOMBINASE"/>
    <property type="match status" value="1"/>
</dbReference>
<dbReference type="Proteomes" id="UP000252182">
    <property type="component" value="Chromosome"/>
</dbReference>
<reference evidence="8" key="1">
    <citation type="submission" date="2018-07" db="EMBL/GenBank/DDBJ databases">
        <authorList>
            <person name="Kim H."/>
        </authorList>
    </citation>
    <scope>NUCLEOTIDE SEQUENCE [LARGE SCALE GENOMIC DNA]</scope>
    <source>
        <strain evidence="8">F02</strain>
    </source>
</reference>
<dbReference type="InterPro" id="IPR013762">
    <property type="entry name" value="Integrase-like_cat_sf"/>
</dbReference>
<feature type="domain" description="Tyr recombinase" evidence="6">
    <location>
        <begin position="1"/>
        <end position="203"/>
    </location>
</feature>
<dbReference type="GO" id="GO:0015074">
    <property type="term" value="P:DNA integration"/>
    <property type="evidence" value="ECO:0007669"/>
    <property type="project" value="UniProtKB-KW"/>
</dbReference>
<comment type="similarity">
    <text evidence="1">Belongs to the 'phage' integrase family.</text>
</comment>
<evidence type="ECO:0000256" key="3">
    <source>
        <dbReference type="ARBA" id="ARBA00023125"/>
    </source>
</evidence>
<dbReference type="GO" id="GO:0006310">
    <property type="term" value="P:DNA recombination"/>
    <property type="evidence" value="ECO:0007669"/>
    <property type="project" value="UniProtKB-KW"/>
</dbReference>
<dbReference type="RefSeq" id="WP_157964448.1">
    <property type="nucleotide sequence ID" value="NZ_CP031124.1"/>
</dbReference>
<proteinExistence type="inferred from homology"/>
<dbReference type="InterPro" id="IPR011010">
    <property type="entry name" value="DNA_brk_join_enz"/>
</dbReference>
<dbReference type="OrthoDB" id="8912821at2"/>
<gene>
    <name evidence="7" type="primary">xerC_3</name>
    <name evidence="7" type="ORF">DTO96_102547</name>
</gene>
<evidence type="ECO:0000313" key="7">
    <source>
        <dbReference type="EMBL" id="AXF86791.1"/>
    </source>
</evidence>
<keyword evidence="2" id="KW-0229">DNA integration</keyword>
<evidence type="ECO:0000313" key="8">
    <source>
        <dbReference type="Proteomes" id="UP000252182"/>
    </source>
</evidence>
<keyword evidence="8" id="KW-1185">Reference proteome</keyword>
<protein>
    <submittedName>
        <fullName evidence="7">Tyrosine recombinase XerC</fullName>
    </submittedName>
</protein>
<feature type="region of interest" description="Disordered" evidence="5">
    <location>
        <begin position="209"/>
        <end position="229"/>
    </location>
</feature>
<evidence type="ECO:0000256" key="1">
    <source>
        <dbReference type="ARBA" id="ARBA00008857"/>
    </source>
</evidence>
<dbReference type="Gene3D" id="1.10.443.10">
    <property type="entry name" value="Intergrase catalytic core"/>
    <property type="match status" value="1"/>
</dbReference>
<keyword evidence="4" id="KW-0233">DNA recombination</keyword>
<dbReference type="EMBL" id="CP031124">
    <property type="protein sequence ID" value="AXF86791.1"/>
    <property type="molecule type" value="Genomic_DNA"/>
</dbReference>
<dbReference type="PANTHER" id="PTHR30349:SF41">
    <property type="entry name" value="INTEGRASE_RECOMBINASE PROTEIN MJ0367-RELATED"/>
    <property type="match status" value="1"/>
</dbReference>